<comment type="caution">
    <text evidence="4">The sequence shown here is derived from an EMBL/GenBank/DDBJ whole genome shotgun (WGS) entry which is preliminary data.</text>
</comment>
<dbReference type="GO" id="GO:0009253">
    <property type="term" value="P:peptidoglycan catabolic process"/>
    <property type="evidence" value="ECO:0007669"/>
    <property type="project" value="InterPro"/>
</dbReference>
<dbReference type="InterPro" id="IPR018077">
    <property type="entry name" value="Glyco_hydro_fam25_subgr"/>
</dbReference>
<dbReference type="Pfam" id="PF01183">
    <property type="entry name" value="Glyco_hydro_25"/>
    <property type="match status" value="1"/>
</dbReference>
<proteinExistence type="inferred from homology"/>
<dbReference type="PANTHER" id="PTHR34135">
    <property type="entry name" value="LYSOZYME"/>
    <property type="match status" value="1"/>
</dbReference>
<dbReference type="GO" id="GO:0016052">
    <property type="term" value="P:carbohydrate catabolic process"/>
    <property type="evidence" value="ECO:0007669"/>
    <property type="project" value="TreeGrafter"/>
</dbReference>
<dbReference type="GO" id="GO:0016998">
    <property type="term" value="P:cell wall macromolecule catabolic process"/>
    <property type="evidence" value="ECO:0007669"/>
    <property type="project" value="InterPro"/>
</dbReference>
<dbReference type="Proteomes" id="UP000195897">
    <property type="component" value="Unassembled WGS sequence"/>
</dbReference>
<dbReference type="PROSITE" id="PS51904">
    <property type="entry name" value="GLYCOSYL_HYDROL_F25_2"/>
    <property type="match status" value="1"/>
</dbReference>
<reference evidence="5" key="1">
    <citation type="submission" date="2017-04" db="EMBL/GenBank/DDBJ databases">
        <title>Function of individual gut microbiota members based on whole genome sequencing of pure cultures obtained from chicken caecum.</title>
        <authorList>
            <person name="Medvecky M."/>
            <person name="Cejkova D."/>
            <person name="Polansky O."/>
            <person name="Karasova D."/>
            <person name="Kubasova T."/>
            <person name="Cizek A."/>
            <person name="Rychlik I."/>
        </authorList>
    </citation>
    <scope>NUCLEOTIDE SEQUENCE [LARGE SCALE GENOMIC DNA]</scope>
    <source>
        <strain evidence="5">An180</strain>
    </source>
</reference>
<organism evidence="4 5">
    <name type="scientific">Butyricicoccus pullicaecorum</name>
    <dbReference type="NCBI Taxonomy" id="501571"/>
    <lineage>
        <taxon>Bacteria</taxon>
        <taxon>Bacillati</taxon>
        <taxon>Bacillota</taxon>
        <taxon>Clostridia</taxon>
        <taxon>Eubacteriales</taxon>
        <taxon>Butyricicoccaceae</taxon>
        <taxon>Butyricicoccus</taxon>
    </lineage>
</organism>
<keyword evidence="2" id="KW-0378">Hydrolase</keyword>
<name>A0A1Y4KYW0_9FIRM</name>
<evidence type="ECO:0000256" key="1">
    <source>
        <dbReference type="ARBA" id="ARBA00010646"/>
    </source>
</evidence>
<dbReference type="EMBL" id="NFKK01000036">
    <property type="protein sequence ID" value="OUP49764.1"/>
    <property type="molecule type" value="Genomic_DNA"/>
</dbReference>
<keyword evidence="3" id="KW-0326">Glycosidase</keyword>
<evidence type="ECO:0000256" key="3">
    <source>
        <dbReference type="ARBA" id="ARBA00023295"/>
    </source>
</evidence>
<gene>
    <name evidence="4" type="ORF">B5F17_14270</name>
</gene>
<evidence type="ECO:0000313" key="4">
    <source>
        <dbReference type="EMBL" id="OUP49764.1"/>
    </source>
</evidence>
<sequence>MKRVQIGHEKGCDTLNGIDVSKHNGAVNWTSAATAIDFAIIRAGYGKTYVDPWFERHLAGAQAAGLRVGVYHYSYALTVEDARAEARHLLSIINGRRFDMPLWFDMEDADGYKAKHGFKFSRANISAITQAFIDVIRAAGYQCGVYASKSWFDDYIKVDADAIWLAQWASKPTYTGKFDVWQNSDSGTVPGVTGKVDTNVLYTEFWKEQEEDEEMKTYTHTDQMPDWAQDTFYRLIDAGIVKVDAKGEIAVQECSVQPMVYIDRLCGGQIEKLPEAIKALQGNN</sequence>
<comment type="similarity">
    <text evidence="1">Belongs to the glycosyl hydrolase 25 family.</text>
</comment>
<dbReference type="SMART" id="SM00641">
    <property type="entry name" value="Glyco_25"/>
    <property type="match status" value="1"/>
</dbReference>
<dbReference type="GO" id="GO:0003796">
    <property type="term" value="F:lysozyme activity"/>
    <property type="evidence" value="ECO:0007669"/>
    <property type="project" value="InterPro"/>
</dbReference>
<dbReference type="InterPro" id="IPR002053">
    <property type="entry name" value="Glyco_hydro_25"/>
</dbReference>
<dbReference type="SUPFAM" id="SSF51445">
    <property type="entry name" value="(Trans)glycosidases"/>
    <property type="match status" value="1"/>
</dbReference>
<dbReference type="AlphaFoldDB" id="A0A1Y4KYW0"/>
<dbReference type="CDD" id="cd06414">
    <property type="entry name" value="GH25_LytC-like"/>
    <property type="match status" value="1"/>
</dbReference>
<dbReference type="PANTHER" id="PTHR34135:SF2">
    <property type="entry name" value="LYSOZYME"/>
    <property type="match status" value="1"/>
</dbReference>
<evidence type="ECO:0000313" key="5">
    <source>
        <dbReference type="Proteomes" id="UP000195897"/>
    </source>
</evidence>
<accession>A0A1Y4KYW0</accession>
<protein>
    <submittedName>
        <fullName evidence="4">Uncharacterized protein</fullName>
    </submittedName>
</protein>
<dbReference type="Gene3D" id="3.20.20.80">
    <property type="entry name" value="Glycosidases"/>
    <property type="match status" value="1"/>
</dbReference>
<dbReference type="InterPro" id="IPR017853">
    <property type="entry name" value="GH"/>
</dbReference>
<evidence type="ECO:0000256" key="2">
    <source>
        <dbReference type="ARBA" id="ARBA00022801"/>
    </source>
</evidence>